<evidence type="ECO:0000313" key="1">
    <source>
        <dbReference type="EMBL" id="KAI6093538.1"/>
    </source>
</evidence>
<organism evidence="1 2">
    <name type="scientific">Hypoxylon rubiginosum</name>
    <dbReference type="NCBI Taxonomy" id="110542"/>
    <lineage>
        <taxon>Eukaryota</taxon>
        <taxon>Fungi</taxon>
        <taxon>Dikarya</taxon>
        <taxon>Ascomycota</taxon>
        <taxon>Pezizomycotina</taxon>
        <taxon>Sordariomycetes</taxon>
        <taxon>Xylariomycetidae</taxon>
        <taxon>Xylariales</taxon>
        <taxon>Hypoxylaceae</taxon>
        <taxon>Hypoxylon</taxon>
    </lineage>
</organism>
<dbReference type="EMBL" id="MU394280">
    <property type="protein sequence ID" value="KAI6093538.1"/>
    <property type="molecule type" value="Genomic_DNA"/>
</dbReference>
<protein>
    <submittedName>
        <fullName evidence="1">Uncharacterized protein</fullName>
    </submittedName>
</protein>
<accession>A0ACC0DLH0</accession>
<sequence>MTSQLVAEEWENESPSPPPQGSLLDAAIDQLLKERPSQDNVNYSAEHREQSDLYRVNRADIECNEGDTLVIVEFPPGGLKNCYGEEWYSKRFSVHSERLLATGSRVFADLLSPRRQARFRRRAEQFVNPLLHEYVIDLTPSMEGDELAAQLMELSLPSGVRDWWTTKERLGISPYLVSGHDDHCPHHHNVPVDCVRSETCIAFAYSGLRDQHLPNLDLGDIFIPESRVIDDYCPIRHRANIVRLLLAIEGHDLVLNSASRVYTLAGVANILDCAGAIRDPMCSWFMADPNNEFIDINTEIAFKIGWTLKSINVTRAAFRILVVEKAIDTLNVVPQGRGAQHTIFGRPCADLPDDLQTVVQYAAHKLVDRVQQTYTMLTSDRFYDFYEIKEQRKLLQVHNLIQHSLSNISNPRSLVNAIRVSHLKQLLSRLECLSQKLLEYKDFILRKAEKAPPTNNQQRDFDRDRRCYVPRTTWNPTALIYDGFSVQQRLLTPCFWESLANDASEKFEPHVPSQLLEPEASVYNDKLEEVGHLVRFDGDHNFGNPVGLLRFDAVQFRHGFAAAMYELRRAWTEPDRCEAPLNRTRHIALGLADDEFQYLPLWAGGLDDGTGGVFEPAVPDAELGPIGPGPAYHTGDTVATDASSICRSDATPSRAPSTVTLTAGRSLAAVQSNMGPSTATQHESSSLSESSLVGGIMRVAIASPPSTASTDAVMVSLPSATASTATMSDCSEESFEDVDMCYSDEDTWSPVEEP</sequence>
<name>A0ACC0DLH0_9PEZI</name>
<proteinExistence type="predicted"/>
<reference evidence="1 2" key="1">
    <citation type="journal article" date="2022" name="New Phytol.">
        <title>Ecological generalism drives hyperdiversity of secondary metabolite gene clusters in xylarialean endophytes.</title>
        <authorList>
            <person name="Franco M.E.E."/>
            <person name="Wisecaver J.H."/>
            <person name="Arnold A.E."/>
            <person name="Ju Y.M."/>
            <person name="Slot J.C."/>
            <person name="Ahrendt S."/>
            <person name="Moore L.P."/>
            <person name="Eastman K.E."/>
            <person name="Scott K."/>
            <person name="Konkel Z."/>
            <person name="Mondo S.J."/>
            <person name="Kuo A."/>
            <person name="Hayes R.D."/>
            <person name="Haridas S."/>
            <person name="Andreopoulos B."/>
            <person name="Riley R."/>
            <person name="LaButti K."/>
            <person name="Pangilinan J."/>
            <person name="Lipzen A."/>
            <person name="Amirebrahimi M."/>
            <person name="Yan J."/>
            <person name="Adam C."/>
            <person name="Keymanesh K."/>
            <person name="Ng V."/>
            <person name="Louie K."/>
            <person name="Northen T."/>
            <person name="Drula E."/>
            <person name="Henrissat B."/>
            <person name="Hsieh H.M."/>
            <person name="Youens-Clark K."/>
            <person name="Lutzoni F."/>
            <person name="Miadlikowska J."/>
            <person name="Eastwood D.C."/>
            <person name="Hamelin R.C."/>
            <person name="Grigoriev I.V."/>
            <person name="U'Ren J.M."/>
        </authorList>
    </citation>
    <scope>NUCLEOTIDE SEQUENCE [LARGE SCALE GENOMIC DNA]</scope>
    <source>
        <strain evidence="1 2">ER1909</strain>
    </source>
</reference>
<keyword evidence="2" id="KW-1185">Reference proteome</keyword>
<comment type="caution">
    <text evidence="1">The sequence shown here is derived from an EMBL/GenBank/DDBJ whole genome shotgun (WGS) entry which is preliminary data.</text>
</comment>
<dbReference type="Proteomes" id="UP001497680">
    <property type="component" value="Unassembled WGS sequence"/>
</dbReference>
<gene>
    <name evidence="1" type="ORF">F4821DRAFT_1599</name>
</gene>
<evidence type="ECO:0000313" key="2">
    <source>
        <dbReference type="Proteomes" id="UP001497680"/>
    </source>
</evidence>